<comment type="caution">
    <text evidence="3">The sequence shown here is derived from an EMBL/GenBank/DDBJ whole genome shotgun (WGS) entry which is preliminary data.</text>
</comment>
<dbReference type="AlphaFoldDB" id="A0A9P8MYH9"/>
<keyword evidence="1" id="KW-0732">Signal</keyword>
<dbReference type="Proteomes" id="UP000824596">
    <property type="component" value="Unassembled WGS sequence"/>
</dbReference>
<dbReference type="RefSeq" id="XP_044720212.1">
    <property type="nucleotide sequence ID" value="XM_044863680.1"/>
</dbReference>
<keyword evidence="3" id="KW-0456">Lyase</keyword>
<dbReference type="OrthoDB" id="1046782at2759"/>
<organism evidence="3 4">
    <name type="scientific">Hirsutella rhossiliensis</name>
    <dbReference type="NCBI Taxonomy" id="111463"/>
    <lineage>
        <taxon>Eukaryota</taxon>
        <taxon>Fungi</taxon>
        <taxon>Dikarya</taxon>
        <taxon>Ascomycota</taxon>
        <taxon>Pezizomycotina</taxon>
        <taxon>Sordariomycetes</taxon>
        <taxon>Hypocreomycetidae</taxon>
        <taxon>Hypocreales</taxon>
        <taxon>Ophiocordycipitaceae</taxon>
        <taxon>Hirsutella</taxon>
    </lineage>
</organism>
<dbReference type="SUPFAM" id="SSF51126">
    <property type="entry name" value="Pectin lyase-like"/>
    <property type="match status" value="2"/>
</dbReference>
<evidence type="ECO:0000313" key="4">
    <source>
        <dbReference type="Proteomes" id="UP000824596"/>
    </source>
</evidence>
<dbReference type="PANTHER" id="PTHR33928:SF2">
    <property type="entry name" value="PECTATE LYASE SUPERFAMILY PROTEIN DOMAIN-CONTAINING PROTEIN-RELATED"/>
    <property type="match status" value="1"/>
</dbReference>
<dbReference type="GeneID" id="68354338"/>
<evidence type="ECO:0000256" key="1">
    <source>
        <dbReference type="SAM" id="SignalP"/>
    </source>
</evidence>
<dbReference type="PANTHER" id="PTHR33928">
    <property type="entry name" value="POLYGALACTURONASE QRT3"/>
    <property type="match status" value="1"/>
</dbReference>
<dbReference type="GO" id="GO:0004650">
    <property type="term" value="F:polygalacturonase activity"/>
    <property type="evidence" value="ECO:0007669"/>
    <property type="project" value="InterPro"/>
</dbReference>
<sequence length="782" mass="85470">MARSALLAAACLALQFACSAHAASAPQNATGNAATWWMSSIKRQGSVPYTNNRESYQVFRNVAEFNAKGDGSTDDTEAINEAISSGGRCGLGCNSSTTTPAIIYFPPGVYSISDSIIPYYYTHLIGDARNPPTIKVRGDFKKPFVIDADPYGADGKTWWRSRDNFFRQIRNFKIDLTDADGKNITGIHWPVAQATSLQNIEFNMAKHTNESAVQQGLFIEDGSGGFMTDLVFNGGKYGMNVGSQQFTSRNLTFNGCQTAINMLWNWLWTFHGVTISNSEVGINMANRDGTTQTPSVGSVLLLDSTISNTKVGIATLYDPNESATNGTLVLDNVDMSSNVEAAVKREDTVVFDGNRRIETWTQGRSYTGVAGETVRGPRKVASKPDALKDDNGKVVTKSKPQYEDVPSSQFVSVKSRGAKGDGVTDDTEAIRQVFHCLKAGEIVYFDYGAYLVTDTIKVPKDVKIVGEVWPLIMAGGNKNFKDQANPKPVFQIGQQGETGNVEIQDLMFATVGPQPGAILVEFNVAGETKGSAGLFDVHFRVGGANGTDLQLDKCQKKPNSRDVNMDCVGAFMLMHVTPSASPYLENIWMWVADHEFDAYDPMVHPDDVQLTIYNGRGILIESTKGAWLWGTASEHNVMSNYQLNNAENVYMAFIQSETAYYQGNPDSQQPFKPNSKYADPDFSTCAANSPRCARTWGMRVNNSTGVFVYGSGLYSFFDNYDQECLKTNNCQDNMIAVDQSKVELFGISTKASANMVTLDGKPAVMDADNRNTFCGTIASFES</sequence>
<feature type="domain" description="Rhamnogalacturonase A/B/Epimerase-like pectate lyase" evidence="2">
    <location>
        <begin position="59"/>
        <end position="283"/>
    </location>
</feature>
<name>A0A9P8MYH9_9HYPO</name>
<dbReference type="InterPro" id="IPR024535">
    <property type="entry name" value="RHGA/B-epi-like_pectate_lyase"/>
</dbReference>
<dbReference type="GO" id="GO:0016829">
    <property type="term" value="F:lyase activity"/>
    <property type="evidence" value="ECO:0007669"/>
    <property type="project" value="UniProtKB-KW"/>
</dbReference>
<protein>
    <submittedName>
        <fullName evidence="3">Pectate lyase superfamily protein</fullName>
    </submittedName>
</protein>
<feature type="chain" id="PRO_5040517396" evidence="1">
    <location>
        <begin position="23"/>
        <end position="782"/>
    </location>
</feature>
<gene>
    <name evidence="3" type="ORF">HRG_05209</name>
</gene>
<dbReference type="Pfam" id="PF12708">
    <property type="entry name" value="Pect-lyase_RHGA_epim"/>
    <property type="match status" value="2"/>
</dbReference>
<dbReference type="InterPro" id="IPR012334">
    <property type="entry name" value="Pectin_lyas_fold"/>
</dbReference>
<dbReference type="FunFam" id="2.160.20.10:FF:000023">
    <property type="entry name" value="Exo-beta-1,3-glucanase Exg0"/>
    <property type="match status" value="1"/>
</dbReference>
<dbReference type="Gene3D" id="2.160.20.10">
    <property type="entry name" value="Single-stranded right-handed beta-helix, Pectin lyase-like"/>
    <property type="match status" value="2"/>
</dbReference>
<dbReference type="InterPro" id="IPR011050">
    <property type="entry name" value="Pectin_lyase_fold/virulence"/>
</dbReference>
<evidence type="ECO:0000259" key="2">
    <source>
        <dbReference type="Pfam" id="PF12708"/>
    </source>
</evidence>
<reference evidence="3" key="1">
    <citation type="submission" date="2021-09" db="EMBL/GenBank/DDBJ databases">
        <title>A high-quality genome of the endoparasitic fungus Hirsutella rhossiliensis with a comparison of Hirsutella genomes reveals transposable elements contributing to genome size variation.</title>
        <authorList>
            <person name="Lin R."/>
            <person name="Jiao Y."/>
            <person name="Sun X."/>
            <person name="Ling J."/>
            <person name="Xie B."/>
            <person name="Cheng X."/>
        </authorList>
    </citation>
    <scope>NUCLEOTIDE SEQUENCE</scope>
    <source>
        <strain evidence="3">HR02</strain>
    </source>
</reference>
<proteinExistence type="predicted"/>
<feature type="signal peptide" evidence="1">
    <location>
        <begin position="1"/>
        <end position="22"/>
    </location>
</feature>
<dbReference type="EMBL" id="JAIZPD010000005">
    <property type="protein sequence ID" value="KAH0962699.1"/>
    <property type="molecule type" value="Genomic_DNA"/>
</dbReference>
<dbReference type="InterPro" id="IPR039279">
    <property type="entry name" value="QRT3-like"/>
</dbReference>
<keyword evidence="4" id="KW-1185">Reference proteome</keyword>
<accession>A0A9P8MYH9</accession>
<evidence type="ECO:0000313" key="3">
    <source>
        <dbReference type="EMBL" id="KAH0962699.1"/>
    </source>
</evidence>
<feature type="domain" description="Rhamnogalacturonase A/B/Epimerase-like pectate lyase" evidence="2">
    <location>
        <begin position="410"/>
        <end position="468"/>
    </location>
</feature>
<dbReference type="CDD" id="cd23668">
    <property type="entry name" value="GH55_beta13glucanase-like"/>
    <property type="match status" value="1"/>
</dbReference>